<reference evidence="2" key="2">
    <citation type="submission" date="2020-11" db="EMBL/GenBank/DDBJ databases">
        <authorList>
            <person name="McCartney M.A."/>
            <person name="Auch B."/>
            <person name="Kono T."/>
            <person name="Mallez S."/>
            <person name="Becker A."/>
            <person name="Gohl D.M."/>
            <person name="Silverstein K.A.T."/>
            <person name="Koren S."/>
            <person name="Bechman K.B."/>
            <person name="Herman A."/>
            <person name="Abrahante J.E."/>
            <person name="Garbe J."/>
        </authorList>
    </citation>
    <scope>NUCLEOTIDE SEQUENCE</scope>
    <source>
        <strain evidence="2">Duluth1</strain>
        <tissue evidence="2">Whole animal</tissue>
    </source>
</reference>
<dbReference type="EMBL" id="JAIWYP010000006">
    <property type="protein sequence ID" value="KAH3815144.1"/>
    <property type="molecule type" value="Genomic_DNA"/>
</dbReference>
<reference evidence="2" key="1">
    <citation type="journal article" date="2019" name="bioRxiv">
        <title>The Genome of the Zebra Mussel, Dreissena polymorpha: A Resource for Invasive Species Research.</title>
        <authorList>
            <person name="McCartney M.A."/>
            <person name="Auch B."/>
            <person name="Kono T."/>
            <person name="Mallez S."/>
            <person name="Zhang Y."/>
            <person name="Obille A."/>
            <person name="Becker A."/>
            <person name="Abrahante J.E."/>
            <person name="Garbe J."/>
            <person name="Badalamenti J.P."/>
            <person name="Herman A."/>
            <person name="Mangelson H."/>
            <person name="Liachko I."/>
            <person name="Sullivan S."/>
            <person name="Sone E.D."/>
            <person name="Koren S."/>
            <person name="Silverstein K.A.T."/>
            <person name="Beckman K.B."/>
            <person name="Gohl D.M."/>
        </authorList>
    </citation>
    <scope>NUCLEOTIDE SEQUENCE</scope>
    <source>
        <strain evidence="2">Duluth1</strain>
        <tissue evidence="2">Whole animal</tissue>
    </source>
</reference>
<accession>A0A9D4GGQ4</accession>
<evidence type="ECO:0000313" key="2">
    <source>
        <dbReference type="EMBL" id="KAH3815144.1"/>
    </source>
</evidence>
<keyword evidence="3" id="KW-1185">Reference proteome</keyword>
<name>A0A9D4GGQ4_DREPO</name>
<feature type="compositionally biased region" description="Pro residues" evidence="1">
    <location>
        <begin position="21"/>
        <end position="30"/>
    </location>
</feature>
<evidence type="ECO:0000313" key="3">
    <source>
        <dbReference type="Proteomes" id="UP000828390"/>
    </source>
</evidence>
<sequence>MILKSHNERQSYGPDKLVPPARQPASPPARQPAIQPARIRQSNNQFFPSENLVKNNLLIELILIFQEPLIMIIVEDKMKSLPQENVYRLYRQRIMLNSKEGKETLPKKDCMLVQTETSQVVVCIQRHLIYMRETMNNQP</sequence>
<gene>
    <name evidence="2" type="ORF">DPMN_143665</name>
</gene>
<protein>
    <submittedName>
        <fullName evidence="2">Uncharacterized protein</fullName>
    </submittedName>
</protein>
<comment type="caution">
    <text evidence="2">The sequence shown here is derived from an EMBL/GenBank/DDBJ whole genome shotgun (WGS) entry which is preliminary data.</text>
</comment>
<organism evidence="2 3">
    <name type="scientific">Dreissena polymorpha</name>
    <name type="common">Zebra mussel</name>
    <name type="synonym">Mytilus polymorpha</name>
    <dbReference type="NCBI Taxonomy" id="45954"/>
    <lineage>
        <taxon>Eukaryota</taxon>
        <taxon>Metazoa</taxon>
        <taxon>Spiralia</taxon>
        <taxon>Lophotrochozoa</taxon>
        <taxon>Mollusca</taxon>
        <taxon>Bivalvia</taxon>
        <taxon>Autobranchia</taxon>
        <taxon>Heteroconchia</taxon>
        <taxon>Euheterodonta</taxon>
        <taxon>Imparidentia</taxon>
        <taxon>Neoheterodontei</taxon>
        <taxon>Myida</taxon>
        <taxon>Dreissenoidea</taxon>
        <taxon>Dreissenidae</taxon>
        <taxon>Dreissena</taxon>
    </lineage>
</organism>
<proteinExistence type="predicted"/>
<dbReference type="AlphaFoldDB" id="A0A9D4GGQ4"/>
<dbReference type="Proteomes" id="UP000828390">
    <property type="component" value="Unassembled WGS sequence"/>
</dbReference>
<feature type="region of interest" description="Disordered" evidence="1">
    <location>
        <begin position="1"/>
        <end position="33"/>
    </location>
</feature>
<evidence type="ECO:0000256" key="1">
    <source>
        <dbReference type="SAM" id="MobiDB-lite"/>
    </source>
</evidence>